<accession>A0A517U5W3</accession>
<dbReference type="Proteomes" id="UP000317909">
    <property type="component" value="Chromosome"/>
</dbReference>
<evidence type="ECO:0000313" key="3">
    <source>
        <dbReference type="Proteomes" id="UP000317909"/>
    </source>
</evidence>
<feature type="region of interest" description="Disordered" evidence="1">
    <location>
        <begin position="98"/>
        <end position="189"/>
    </location>
</feature>
<protein>
    <submittedName>
        <fullName evidence="2">Uncharacterized protein</fullName>
    </submittedName>
</protein>
<proteinExistence type="predicted"/>
<organism evidence="2 3">
    <name type="scientific">Lacipirellula limnantheis</name>
    <dbReference type="NCBI Taxonomy" id="2528024"/>
    <lineage>
        <taxon>Bacteria</taxon>
        <taxon>Pseudomonadati</taxon>
        <taxon>Planctomycetota</taxon>
        <taxon>Planctomycetia</taxon>
        <taxon>Pirellulales</taxon>
        <taxon>Lacipirellulaceae</taxon>
        <taxon>Lacipirellula</taxon>
    </lineage>
</organism>
<sequence>MKAQYRFNGELGHVEGCPRSCVNTFRRLAREGEFQPDRLFANVDETAELGMIDQESDILNGFALCLDESIKPTVFSKNDFVTLVTYRSVKEDNMHRTIEFDNEETAGSRFDPDGGGLPDAQLFEEPDLDDDLVSYGGAAGTHNAEEGLDLPTLNWNAPVPGQLKPKRKGRPAPSDDDEETGLDLMEMKW</sequence>
<gene>
    <name evidence="2" type="ORF">I41_52670</name>
</gene>
<dbReference type="RefSeq" id="WP_145435776.1">
    <property type="nucleotide sequence ID" value="NZ_CP036339.1"/>
</dbReference>
<dbReference type="KEGG" id="llh:I41_52670"/>
<reference evidence="2 3" key="1">
    <citation type="submission" date="2019-02" db="EMBL/GenBank/DDBJ databases">
        <title>Deep-cultivation of Planctomycetes and their phenomic and genomic characterization uncovers novel biology.</title>
        <authorList>
            <person name="Wiegand S."/>
            <person name="Jogler M."/>
            <person name="Boedeker C."/>
            <person name="Pinto D."/>
            <person name="Vollmers J."/>
            <person name="Rivas-Marin E."/>
            <person name="Kohn T."/>
            <person name="Peeters S.H."/>
            <person name="Heuer A."/>
            <person name="Rast P."/>
            <person name="Oberbeckmann S."/>
            <person name="Bunk B."/>
            <person name="Jeske O."/>
            <person name="Meyerdierks A."/>
            <person name="Storesund J.E."/>
            <person name="Kallscheuer N."/>
            <person name="Luecker S."/>
            <person name="Lage O.M."/>
            <person name="Pohl T."/>
            <person name="Merkel B.J."/>
            <person name="Hornburger P."/>
            <person name="Mueller R.-W."/>
            <person name="Bruemmer F."/>
            <person name="Labrenz M."/>
            <person name="Spormann A.M."/>
            <person name="Op den Camp H."/>
            <person name="Overmann J."/>
            <person name="Amann R."/>
            <person name="Jetten M.S.M."/>
            <person name="Mascher T."/>
            <person name="Medema M.H."/>
            <person name="Devos D.P."/>
            <person name="Kaster A.-K."/>
            <person name="Ovreas L."/>
            <person name="Rohde M."/>
            <person name="Galperin M.Y."/>
            <person name="Jogler C."/>
        </authorList>
    </citation>
    <scope>NUCLEOTIDE SEQUENCE [LARGE SCALE GENOMIC DNA]</scope>
    <source>
        <strain evidence="2 3">I41</strain>
    </source>
</reference>
<keyword evidence="3" id="KW-1185">Reference proteome</keyword>
<name>A0A517U5W3_9BACT</name>
<evidence type="ECO:0000256" key="1">
    <source>
        <dbReference type="SAM" id="MobiDB-lite"/>
    </source>
</evidence>
<dbReference type="EMBL" id="CP036339">
    <property type="protein sequence ID" value="QDT76022.1"/>
    <property type="molecule type" value="Genomic_DNA"/>
</dbReference>
<evidence type="ECO:0000313" key="2">
    <source>
        <dbReference type="EMBL" id="QDT76022.1"/>
    </source>
</evidence>
<dbReference type="AlphaFoldDB" id="A0A517U5W3"/>
<feature type="compositionally biased region" description="Acidic residues" evidence="1">
    <location>
        <begin position="122"/>
        <end position="132"/>
    </location>
</feature>